<proteinExistence type="predicted"/>
<dbReference type="AlphaFoldDB" id="A0A916VJJ8"/>
<name>A0A916VJJ8_9GAMM</name>
<dbReference type="RefSeq" id="WP_068810911.1">
    <property type="nucleotide sequence ID" value="NZ_BMIY01000007.1"/>
</dbReference>
<sequence length="276" mass="31796">MTWQEEQAAFWHWIVDTPGSAAPTEAEKLMAPHQQLSVNDALGIYQNAYRGRLLQAASELYPVTYYTLGDAAHQQLWLGYLEKHPPKPGPMSQLGAYLLTYCRQHDPYRGLPALLELIALETRLVELFENPDLPHYSREQLQNNPAEDWAKLSWTDTGDWTLMEVDFDLETYWLKIQDYRKQPGAKPGGADFPVPAFTDQHPRHLLIRRQNYKMHFQQVSPTFAGFISLLKEGKNFAELCEYLSQHDSETDVPAKSLNYLLQAIDLELLHQQTIRA</sequence>
<comment type="caution">
    <text evidence="2">The sequence shown here is derived from an EMBL/GenBank/DDBJ whole genome shotgun (WGS) entry which is preliminary data.</text>
</comment>
<accession>A0A916VJJ8</accession>
<keyword evidence="3" id="KW-1185">Reference proteome</keyword>
<feature type="domain" description="Putative DNA-binding" evidence="1">
    <location>
        <begin position="7"/>
        <end position="101"/>
    </location>
</feature>
<dbReference type="Gene3D" id="1.10.150.690">
    <property type="entry name" value="DUF2063"/>
    <property type="match status" value="1"/>
</dbReference>
<protein>
    <recommendedName>
        <fullName evidence="1">Putative DNA-binding domain-containing protein</fullName>
    </recommendedName>
</protein>
<dbReference type="EMBL" id="BMIY01000007">
    <property type="protein sequence ID" value="GFZ76043.1"/>
    <property type="molecule type" value="Genomic_DNA"/>
</dbReference>
<evidence type="ECO:0000313" key="2">
    <source>
        <dbReference type="EMBL" id="GFZ76043.1"/>
    </source>
</evidence>
<dbReference type="OrthoDB" id="343356at2"/>
<dbReference type="InterPro" id="IPR018640">
    <property type="entry name" value="DUF2063"/>
</dbReference>
<reference evidence="2" key="1">
    <citation type="journal article" date="2014" name="Int. J. Syst. Evol. Microbiol.">
        <title>Complete genome sequence of Corynebacterium casei LMG S-19264T (=DSM 44701T), isolated from a smear-ripened cheese.</title>
        <authorList>
            <consortium name="US DOE Joint Genome Institute (JGI-PGF)"/>
            <person name="Walter F."/>
            <person name="Albersmeier A."/>
            <person name="Kalinowski J."/>
            <person name="Ruckert C."/>
        </authorList>
    </citation>
    <scope>NUCLEOTIDE SEQUENCE</scope>
    <source>
        <strain evidence="2">CGMCC 1.15425</strain>
    </source>
</reference>
<evidence type="ECO:0000313" key="3">
    <source>
        <dbReference type="Proteomes" id="UP000627715"/>
    </source>
</evidence>
<evidence type="ECO:0000259" key="1">
    <source>
        <dbReference type="Pfam" id="PF09836"/>
    </source>
</evidence>
<gene>
    <name evidence="2" type="ORF">GCM10011403_18640</name>
</gene>
<reference evidence="2" key="2">
    <citation type="submission" date="2020-09" db="EMBL/GenBank/DDBJ databases">
        <authorList>
            <person name="Sun Q."/>
            <person name="Zhou Y."/>
        </authorList>
    </citation>
    <scope>NUCLEOTIDE SEQUENCE</scope>
    <source>
        <strain evidence="2">CGMCC 1.15425</strain>
    </source>
</reference>
<dbReference type="Proteomes" id="UP000627715">
    <property type="component" value="Unassembled WGS sequence"/>
</dbReference>
<dbReference type="InterPro" id="IPR044922">
    <property type="entry name" value="DUF2063_N_sf"/>
</dbReference>
<dbReference type="Pfam" id="PF09836">
    <property type="entry name" value="DUF2063"/>
    <property type="match status" value="1"/>
</dbReference>
<organism evidence="2 3">
    <name type="scientific">Pseudohongiella nitratireducens</name>
    <dbReference type="NCBI Taxonomy" id="1768907"/>
    <lineage>
        <taxon>Bacteria</taxon>
        <taxon>Pseudomonadati</taxon>
        <taxon>Pseudomonadota</taxon>
        <taxon>Gammaproteobacteria</taxon>
        <taxon>Pseudomonadales</taxon>
        <taxon>Pseudohongiellaceae</taxon>
        <taxon>Pseudohongiella</taxon>
    </lineage>
</organism>